<protein>
    <submittedName>
        <fullName evidence="2">GNAT family N-acetyltransferase</fullName>
    </submittedName>
</protein>
<accession>A0ABU3SCC2</accession>
<dbReference type="InterPro" id="IPR000182">
    <property type="entry name" value="GNAT_dom"/>
</dbReference>
<evidence type="ECO:0000259" key="1">
    <source>
        <dbReference type="PROSITE" id="PS51186"/>
    </source>
</evidence>
<dbReference type="CDD" id="cd04301">
    <property type="entry name" value="NAT_SF"/>
    <property type="match status" value="1"/>
</dbReference>
<reference evidence="2 3" key="1">
    <citation type="submission" date="2023-09" db="EMBL/GenBank/DDBJ databases">
        <title>Whole genome shotgun sequencing (WGS) of Bosea sp. ZW T0_25, isolated from stored onions (Allium cepa).</title>
        <authorList>
            <person name="Stoll D.A."/>
            <person name="Huch M."/>
        </authorList>
    </citation>
    <scope>NUCLEOTIDE SEQUENCE [LARGE SCALE GENOMIC DNA]</scope>
    <source>
        <strain evidence="2 3">ZW T0_25</strain>
    </source>
</reference>
<dbReference type="InterPro" id="IPR016181">
    <property type="entry name" value="Acyl_CoA_acyltransferase"/>
</dbReference>
<dbReference type="PROSITE" id="PS51186">
    <property type="entry name" value="GNAT"/>
    <property type="match status" value="1"/>
</dbReference>
<sequence length="148" mass="16033">MRAPIVSLREVTADTVRTICELSPHEAQSGFVAPNAVSIAQAHFNPAAVFRAVYADDEPVGFMMWRPGDESGGCFLWRFMIAGGHQGKGYGREAIGLWLKSLPPQGYKLAQTSYVAGDGGPHGFYLAQGFRDTGETRANGERVMELAL</sequence>
<dbReference type="RefSeq" id="WP_316020213.1">
    <property type="nucleotide sequence ID" value="NZ_JAWDID010000040.1"/>
</dbReference>
<comment type="caution">
    <text evidence="2">The sequence shown here is derived from an EMBL/GenBank/DDBJ whole genome shotgun (WGS) entry which is preliminary data.</text>
</comment>
<dbReference type="SUPFAM" id="SSF55729">
    <property type="entry name" value="Acyl-CoA N-acyltransferases (Nat)"/>
    <property type="match status" value="1"/>
</dbReference>
<dbReference type="Pfam" id="PF00583">
    <property type="entry name" value="Acetyltransf_1"/>
    <property type="match status" value="1"/>
</dbReference>
<keyword evidence="3" id="KW-1185">Reference proteome</keyword>
<gene>
    <name evidence="2" type="ORF">RKE40_21290</name>
</gene>
<feature type="domain" description="N-acetyltransferase" evidence="1">
    <location>
        <begin position="6"/>
        <end position="148"/>
    </location>
</feature>
<evidence type="ECO:0000313" key="3">
    <source>
        <dbReference type="Proteomes" id="UP001254257"/>
    </source>
</evidence>
<name>A0ABU3SCC2_9HYPH</name>
<proteinExistence type="predicted"/>
<organism evidence="2 3">
    <name type="scientific">Bosea rubneri</name>
    <dbReference type="NCBI Taxonomy" id="3075434"/>
    <lineage>
        <taxon>Bacteria</taxon>
        <taxon>Pseudomonadati</taxon>
        <taxon>Pseudomonadota</taxon>
        <taxon>Alphaproteobacteria</taxon>
        <taxon>Hyphomicrobiales</taxon>
        <taxon>Boseaceae</taxon>
        <taxon>Bosea</taxon>
    </lineage>
</organism>
<dbReference type="EMBL" id="JAWDID010000040">
    <property type="protein sequence ID" value="MDU0342440.1"/>
    <property type="molecule type" value="Genomic_DNA"/>
</dbReference>
<dbReference type="Proteomes" id="UP001254257">
    <property type="component" value="Unassembled WGS sequence"/>
</dbReference>
<evidence type="ECO:0000313" key="2">
    <source>
        <dbReference type="EMBL" id="MDU0342440.1"/>
    </source>
</evidence>
<dbReference type="Gene3D" id="3.40.630.30">
    <property type="match status" value="1"/>
</dbReference>